<dbReference type="GO" id="GO:0010884">
    <property type="term" value="P:positive regulation of lipid storage"/>
    <property type="evidence" value="ECO:0007669"/>
    <property type="project" value="InterPro"/>
</dbReference>
<keyword evidence="2" id="KW-0472">Membrane</keyword>
<organism evidence="3">
    <name type="scientific">Bos taurus</name>
    <name type="common">Bovine</name>
    <dbReference type="NCBI Taxonomy" id="9913"/>
    <lineage>
        <taxon>Eukaryota</taxon>
        <taxon>Metazoa</taxon>
        <taxon>Chordata</taxon>
        <taxon>Craniata</taxon>
        <taxon>Vertebrata</taxon>
        <taxon>Euteleostomi</taxon>
        <taxon>Mammalia</taxon>
        <taxon>Eutheria</taxon>
        <taxon>Laurasiatheria</taxon>
        <taxon>Artiodactyla</taxon>
        <taxon>Ruminantia</taxon>
        <taxon>Pecora</taxon>
        <taxon>Bovidae</taxon>
        <taxon>Bovinae</taxon>
        <taxon>Bos</taxon>
    </lineage>
</organism>
<dbReference type="KEGG" id="bta:100125928"/>
<dbReference type="EMBL" id="BC146217">
    <property type="protein sequence ID" value="AAI46218.1"/>
    <property type="molecule type" value="mRNA"/>
</dbReference>
<dbReference type="AlphaFoldDB" id="A6H7E7"/>
<dbReference type="Pfam" id="PF15220">
    <property type="entry name" value="HILPDA"/>
    <property type="match status" value="1"/>
</dbReference>
<feature type="compositionally biased region" description="Polar residues" evidence="1">
    <location>
        <begin position="88"/>
        <end position="98"/>
    </location>
</feature>
<dbReference type="eggNOG" id="ENOG502TH51">
    <property type="taxonomic scope" value="Eukaryota"/>
</dbReference>
<protein>
    <submittedName>
        <fullName evidence="3">HIG2 protein</fullName>
    </submittedName>
</protein>
<proteinExistence type="evidence at transcript level"/>
<dbReference type="RefSeq" id="NP_001098968.1">
    <property type="nucleotide sequence ID" value="NM_001105498.1"/>
</dbReference>
<sequence length="98" mass="10344">MKHMLNLYLLGGVMTLLSIFIGLMESLEACWRACLLGAPGPPEVSLPTQSPQGSSRPSIQRGVIRPPSTVYNLGTVSKIPPTLPVPGQASSTSVLSEN</sequence>
<dbReference type="InterPro" id="IPR026190">
    <property type="entry name" value="Hipoxia_HILPDA"/>
</dbReference>
<dbReference type="HOGENOM" id="CLU_2332999_0_0_1"/>
<evidence type="ECO:0000313" key="3">
    <source>
        <dbReference type="EMBL" id="AAI46218.1"/>
    </source>
</evidence>
<gene>
    <name evidence="3" type="primary">HIG2</name>
</gene>
<keyword evidence="2" id="KW-0812">Transmembrane</keyword>
<name>A6H7E7_BOVIN</name>
<feature type="transmembrane region" description="Helical" evidence="2">
    <location>
        <begin position="7"/>
        <end position="24"/>
    </location>
</feature>
<feature type="region of interest" description="Disordered" evidence="1">
    <location>
        <begin position="42"/>
        <end position="66"/>
    </location>
</feature>
<keyword evidence="2" id="KW-1133">Transmembrane helix</keyword>
<feature type="compositionally biased region" description="Polar residues" evidence="1">
    <location>
        <begin position="46"/>
        <end position="58"/>
    </location>
</feature>
<dbReference type="GO" id="GO:0001819">
    <property type="term" value="P:positive regulation of cytokine production"/>
    <property type="evidence" value="ECO:0007669"/>
    <property type="project" value="InterPro"/>
</dbReference>
<dbReference type="GO" id="GO:0008284">
    <property type="term" value="P:positive regulation of cell population proliferation"/>
    <property type="evidence" value="ECO:0007669"/>
    <property type="project" value="InterPro"/>
</dbReference>
<evidence type="ECO:0000256" key="2">
    <source>
        <dbReference type="SAM" id="Phobius"/>
    </source>
</evidence>
<evidence type="ECO:0000256" key="1">
    <source>
        <dbReference type="SAM" id="MobiDB-lite"/>
    </source>
</evidence>
<reference evidence="3" key="1">
    <citation type="submission" date="2007-06" db="EMBL/GenBank/DDBJ databases">
        <authorList>
            <person name="Moore S."/>
            <person name="Alexander L."/>
            <person name="Brownstein M."/>
            <person name="Guan L."/>
            <person name="Lobo S."/>
            <person name="Meng Y."/>
            <person name="Tanaguchi M."/>
            <person name="Wang Z."/>
            <person name="Yu J."/>
            <person name="Prange C."/>
            <person name="Schreiber K."/>
            <person name="Shenmen C."/>
            <person name="Wagner L."/>
            <person name="Bala M."/>
            <person name="Barbazuk S."/>
            <person name="Barber S."/>
            <person name="Babakaiff R."/>
            <person name="Beland J."/>
            <person name="Chun E."/>
            <person name="Del Rio L."/>
            <person name="Gibson S."/>
            <person name="Hanson R."/>
            <person name="Kirkpatrick R."/>
            <person name="Liu J."/>
            <person name="Matsuo C."/>
            <person name="Mayo M."/>
            <person name="Santos R.R."/>
            <person name="Stott J."/>
            <person name="Tsai M."/>
            <person name="Wong D."/>
            <person name="Siddiqui A."/>
            <person name="Holt R."/>
            <person name="Jones S.J."/>
            <person name="Marra M.A."/>
        </authorList>
    </citation>
    <scope>NUCLEOTIDE SEQUENCE</scope>
    <source>
        <strain evidence="3">L1 Hereford</strain>
        <tissue evidence="3">Fetal skin</tissue>
    </source>
</reference>
<dbReference type="CTD" id="29923"/>
<accession>A6H7E7</accession>
<feature type="region of interest" description="Disordered" evidence="1">
    <location>
        <begin position="79"/>
        <end position="98"/>
    </location>
</feature>
<dbReference type="GeneID" id="100125928"/>